<name>A0A517MPG8_9BACT</name>
<proteinExistence type="predicted"/>
<gene>
    <name evidence="1" type="ORF">HG15A2_00270</name>
</gene>
<reference evidence="1 2" key="1">
    <citation type="submission" date="2019-02" db="EMBL/GenBank/DDBJ databases">
        <title>Deep-cultivation of Planctomycetes and their phenomic and genomic characterization uncovers novel biology.</title>
        <authorList>
            <person name="Wiegand S."/>
            <person name="Jogler M."/>
            <person name="Boedeker C."/>
            <person name="Pinto D."/>
            <person name="Vollmers J."/>
            <person name="Rivas-Marin E."/>
            <person name="Kohn T."/>
            <person name="Peeters S.H."/>
            <person name="Heuer A."/>
            <person name="Rast P."/>
            <person name="Oberbeckmann S."/>
            <person name="Bunk B."/>
            <person name="Jeske O."/>
            <person name="Meyerdierks A."/>
            <person name="Storesund J.E."/>
            <person name="Kallscheuer N."/>
            <person name="Luecker S."/>
            <person name="Lage O.M."/>
            <person name="Pohl T."/>
            <person name="Merkel B.J."/>
            <person name="Hornburger P."/>
            <person name="Mueller R.-W."/>
            <person name="Bruemmer F."/>
            <person name="Labrenz M."/>
            <person name="Spormann A.M."/>
            <person name="Op den Camp H."/>
            <person name="Overmann J."/>
            <person name="Amann R."/>
            <person name="Jetten M.S.M."/>
            <person name="Mascher T."/>
            <person name="Medema M.H."/>
            <person name="Devos D.P."/>
            <person name="Kaster A.-K."/>
            <person name="Ovreas L."/>
            <person name="Rohde M."/>
            <person name="Galperin M.Y."/>
            <person name="Jogler C."/>
        </authorList>
    </citation>
    <scope>NUCLEOTIDE SEQUENCE [LARGE SCALE GENOMIC DNA]</scope>
    <source>
        <strain evidence="1 2">HG15A2</strain>
    </source>
</reference>
<organism evidence="1 2">
    <name type="scientific">Adhaeretor mobilis</name>
    <dbReference type="NCBI Taxonomy" id="1930276"/>
    <lineage>
        <taxon>Bacteria</taxon>
        <taxon>Pseudomonadati</taxon>
        <taxon>Planctomycetota</taxon>
        <taxon>Planctomycetia</taxon>
        <taxon>Pirellulales</taxon>
        <taxon>Lacipirellulaceae</taxon>
        <taxon>Adhaeretor</taxon>
    </lineage>
</organism>
<accession>A0A517MPG8</accession>
<dbReference type="AlphaFoldDB" id="A0A517MPG8"/>
<evidence type="ECO:0000313" key="1">
    <source>
        <dbReference type="EMBL" id="QDS96769.1"/>
    </source>
</evidence>
<dbReference type="EMBL" id="CP036263">
    <property type="protein sequence ID" value="QDS96769.1"/>
    <property type="molecule type" value="Genomic_DNA"/>
</dbReference>
<evidence type="ECO:0000313" key="2">
    <source>
        <dbReference type="Proteomes" id="UP000319852"/>
    </source>
</evidence>
<sequence length="274" mass="29824">MTPLSLTKVSCSQPILVCCLIVFGEASPALAAKPRLEFDFGRAVACRVVASEDPTGDPVLGESALGEPEKLIEFTLPVSVQLLSGDMRKVLALRIALRDNDQKMIVHDFCPKTRLESQLTGEVHRTHKVETNHSLSATLGGEAPVLLGDLVAQVTPSVSGATGKLDVVTEIERRRPPKDLLIASGTTNQRHGVFFRLKPSPQTTLEGVHKLTVILRVPPNWRGDVLQVSASATGNEKWLWMSSEATFAQLTAPVALYLEGDPEARFAAERYLRQ</sequence>
<keyword evidence="2" id="KW-1185">Reference proteome</keyword>
<dbReference type="Proteomes" id="UP000319852">
    <property type="component" value="Chromosome"/>
</dbReference>
<dbReference type="KEGG" id="amob:HG15A2_00270"/>
<protein>
    <submittedName>
        <fullName evidence="1">Uncharacterized protein</fullName>
    </submittedName>
</protein>